<dbReference type="AlphaFoldDB" id="A0A843TE64"/>
<comment type="caution">
    <text evidence="1">The sequence shown here is derived from an EMBL/GenBank/DDBJ whole genome shotgun (WGS) entry which is preliminary data.</text>
</comment>
<proteinExistence type="predicted"/>
<keyword evidence="2" id="KW-1185">Reference proteome</keyword>
<reference evidence="1" key="1">
    <citation type="submission" date="2017-07" db="EMBL/GenBank/DDBJ databases">
        <title>Taro Niue Genome Assembly and Annotation.</title>
        <authorList>
            <person name="Atibalentja N."/>
            <person name="Keating K."/>
            <person name="Fields C.J."/>
        </authorList>
    </citation>
    <scope>NUCLEOTIDE SEQUENCE</scope>
    <source>
        <strain evidence="1">Niue_2</strain>
        <tissue evidence="1">Leaf</tissue>
    </source>
</reference>
<accession>A0A843TE64</accession>
<name>A0A843TE64_COLES</name>
<sequence>MGKQGPCYHCGITMSQNCVLGAKYQEMVQALHFGGMDHQRSQSYAMLVVQDGGQKEHLQTTLPFMPVSILI</sequence>
<dbReference type="Proteomes" id="UP000652761">
    <property type="component" value="Unassembled WGS sequence"/>
</dbReference>
<evidence type="ECO:0000313" key="2">
    <source>
        <dbReference type="Proteomes" id="UP000652761"/>
    </source>
</evidence>
<gene>
    <name evidence="1" type="ORF">Taro_000832</name>
</gene>
<protein>
    <submittedName>
        <fullName evidence="1">Uncharacterized protein</fullName>
    </submittedName>
</protein>
<organism evidence="1 2">
    <name type="scientific">Colocasia esculenta</name>
    <name type="common">Wild taro</name>
    <name type="synonym">Arum esculentum</name>
    <dbReference type="NCBI Taxonomy" id="4460"/>
    <lineage>
        <taxon>Eukaryota</taxon>
        <taxon>Viridiplantae</taxon>
        <taxon>Streptophyta</taxon>
        <taxon>Embryophyta</taxon>
        <taxon>Tracheophyta</taxon>
        <taxon>Spermatophyta</taxon>
        <taxon>Magnoliopsida</taxon>
        <taxon>Liliopsida</taxon>
        <taxon>Araceae</taxon>
        <taxon>Aroideae</taxon>
        <taxon>Colocasieae</taxon>
        <taxon>Colocasia</taxon>
    </lineage>
</organism>
<dbReference type="EMBL" id="NMUH01000016">
    <property type="protein sequence ID" value="MQL68526.1"/>
    <property type="molecule type" value="Genomic_DNA"/>
</dbReference>
<evidence type="ECO:0000313" key="1">
    <source>
        <dbReference type="EMBL" id="MQL68526.1"/>
    </source>
</evidence>